<feature type="region of interest" description="Disordered" evidence="1">
    <location>
        <begin position="330"/>
        <end position="361"/>
    </location>
</feature>
<feature type="compositionally biased region" description="Gly residues" evidence="1">
    <location>
        <begin position="346"/>
        <end position="361"/>
    </location>
</feature>
<reference evidence="3 4" key="1">
    <citation type="submission" date="2016-10" db="EMBL/GenBank/DDBJ databases">
        <authorList>
            <person name="de Groot N.N."/>
        </authorList>
    </citation>
    <scope>NUCLEOTIDE SEQUENCE [LARGE SCALE GENOMIC DNA]</scope>
    <source>
        <strain evidence="3 4">DSM 22274</strain>
    </source>
</reference>
<evidence type="ECO:0000256" key="1">
    <source>
        <dbReference type="SAM" id="MobiDB-lite"/>
    </source>
</evidence>
<proteinExistence type="predicted"/>
<name>A0A1H5N4K2_9MICC</name>
<protein>
    <recommendedName>
        <fullName evidence="5">Carbohydrate-binding domain-containing protein</fullName>
    </recommendedName>
</protein>
<keyword evidence="2" id="KW-0732">Signal</keyword>
<organism evidence="3 4">
    <name type="scientific">Arthrobacter alpinus</name>
    <dbReference type="NCBI Taxonomy" id="656366"/>
    <lineage>
        <taxon>Bacteria</taxon>
        <taxon>Bacillati</taxon>
        <taxon>Actinomycetota</taxon>
        <taxon>Actinomycetes</taxon>
        <taxon>Micrococcales</taxon>
        <taxon>Micrococcaceae</taxon>
        <taxon>Arthrobacter</taxon>
    </lineage>
</organism>
<dbReference type="InterPro" id="IPR025584">
    <property type="entry name" value="Cthe_2159"/>
</dbReference>
<dbReference type="Proteomes" id="UP000182725">
    <property type="component" value="Unassembled WGS sequence"/>
</dbReference>
<evidence type="ECO:0008006" key="5">
    <source>
        <dbReference type="Google" id="ProtNLM"/>
    </source>
</evidence>
<accession>A0A1H5N4K2</accession>
<evidence type="ECO:0000313" key="3">
    <source>
        <dbReference type="EMBL" id="SEE95831.1"/>
    </source>
</evidence>
<dbReference type="Pfam" id="PF14262">
    <property type="entry name" value="Cthe_2159"/>
    <property type="match status" value="1"/>
</dbReference>
<dbReference type="RefSeq" id="WP_074712494.1">
    <property type="nucleotide sequence ID" value="NZ_FNTV01000001.1"/>
</dbReference>
<feature type="signal peptide" evidence="2">
    <location>
        <begin position="1"/>
        <end position="29"/>
    </location>
</feature>
<dbReference type="EMBL" id="FNTV01000001">
    <property type="protein sequence ID" value="SEE95831.1"/>
    <property type="molecule type" value="Genomic_DNA"/>
</dbReference>
<evidence type="ECO:0000256" key="2">
    <source>
        <dbReference type="SAM" id="SignalP"/>
    </source>
</evidence>
<gene>
    <name evidence="3" type="ORF">SAMN04489740_3331</name>
</gene>
<dbReference type="PROSITE" id="PS51257">
    <property type="entry name" value="PROKAR_LIPOPROTEIN"/>
    <property type="match status" value="1"/>
</dbReference>
<feature type="chain" id="PRO_5038904213" description="Carbohydrate-binding domain-containing protein" evidence="2">
    <location>
        <begin position="30"/>
        <end position="537"/>
    </location>
</feature>
<dbReference type="AlphaFoldDB" id="A0A1H5N4K2"/>
<evidence type="ECO:0000313" key="4">
    <source>
        <dbReference type="Proteomes" id="UP000182725"/>
    </source>
</evidence>
<feature type="compositionally biased region" description="Low complexity" evidence="1">
    <location>
        <begin position="332"/>
        <end position="345"/>
    </location>
</feature>
<sequence>MKFFSRAQRATSVAALALALALAGCSAQSSSSTSETTSAATSSATSVVTSGTTAELAGSIAESTHFDADDLSWDAAKETTVSLADGSSAASGTNADAVSVDGNTVTITAGGTYRVSGTLGDGELVVAAGEEDVVRIILDNATVTSSSGSAVDIQSANEVLLFLDDGTTNTLSDAASYADTGTDAANAAIYSLADLTIAGTGTLGVNGNYQDGISTKDGLVLAAGNVTVKATDDGIKGKDYTVLLDGSYSVTAGGDGVKSTNDTETDRGWLLVAGGTLNVAAGDDGIKAATTLTISDGAATVSKSEEGLEAAHIAISGGTVNITSNDDGLNAAGGSTTSDAAAGDAQGAGEGAPQGGMGGGGMDTVGDFSLDISGGTVTVNAEGDGLDSNGNASISGGTVVVNGPSSDGNGALDVNGDLTVSGGTIAAAGSAGMVVTPSETSTQSGLQISFDSPVAAGTAVQITDSTGAVVATFVTAKQTSSIVFSSADIKAGEQYTVFTGGTADVEAGLATGSATGATEVTTATAGEYTTSGGPGMR</sequence>